<dbReference type="GO" id="GO:0003899">
    <property type="term" value="F:DNA-directed RNA polymerase activity"/>
    <property type="evidence" value="ECO:0007669"/>
    <property type="project" value="InterPro"/>
</dbReference>
<sequence length="105" mass="11728">MQFCDECGSLMHTEGDTWVCRSCENEEPRDSQAEAAMTTQDGQRDDGAPDVADATQDANETMQEPCPAEDCDSDRAHYEMLPKPGGSYEVRLFTCVECGHKWRDS</sequence>
<evidence type="ECO:0000256" key="6">
    <source>
        <dbReference type="PIRSR" id="PIRSR005586-2"/>
    </source>
</evidence>
<feature type="binding site" evidence="5">
    <location>
        <position position="95"/>
    </location>
    <ligand>
        <name>Zn(2+)</name>
        <dbReference type="ChEBI" id="CHEBI:29105"/>
        <label>2</label>
    </ligand>
</feature>
<evidence type="ECO:0000256" key="4">
    <source>
        <dbReference type="PIRNR" id="PIRNR005586"/>
    </source>
</evidence>
<keyword evidence="1 5" id="KW-0479">Metal-binding</keyword>
<proteinExistence type="inferred from homology"/>
<dbReference type="SUPFAM" id="SSF57783">
    <property type="entry name" value="Zinc beta-ribbon"/>
    <property type="match status" value="1"/>
</dbReference>
<feature type="binding site" evidence="5">
    <location>
        <position position="66"/>
    </location>
    <ligand>
        <name>Zn(2+)</name>
        <dbReference type="ChEBI" id="CHEBI:29105"/>
        <label>2</label>
    </ligand>
</feature>
<feature type="region of interest" description="Disordered" evidence="7">
    <location>
        <begin position="29"/>
        <end position="73"/>
    </location>
</feature>
<feature type="binding site" evidence="5">
    <location>
        <position position="7"/>
    </location>
    <ligand>
        <name>Zn(2+)</name>
        <dbReference type="ChEBI" id="CHEBI:29105"/>
        <label>1</label>
    </ligand>
</feature>
<dbReference type="SMART" id="SM00661">
    <property type="entry name" value="RPOL9"/>
    <property type="match status" value="1"/>
</dbReference>
<accession>A0A1G7FFW8</accession>
<dbReference type="InterPro" id="IPR019761">
    <property type="entry name" value="DNA-dir_RNA_pol-M_15_CS"/>
</dbReference>
<dbReference type="STRING" id="660518.SAMN05216218_101174"/>
<evidence type="ECO:0000256" key="5">
    <source>
        <dbReference type="PIRSR" id="PIRSR005586-1"/>
    </source>
</evidence>
<dbReference type="PIRSF" id="PIRSF005586">
    <property type="entry name" value="RNApol_RpoM"/>
    <property type="match status" value="1"/>
</dbReference>
<feature type="binding site" evidence="5">
    <location>
        <position position="20"/>
    </location>
    <ligand>
        <name>Zn(2+)</name>
        <dbReference type="ChEBI" id="CHEBI:29105"/>
        <label>1</label>
    </ligand>
</feature>
<feature type="binding site" evidence="5">
    <location>
        <position position="4"/>
    </location>
    <ligand>
        <name>Zn(2+)</name>
        <dbReference type="ChEBI" id="CHEBI:29105"/>
        <label>1</label>
    </ligand>
</feature>
<dbReference type="GO" id="GO:0006351">
    <property type="term" value="P:DNA-templated transcription"/>
    <property type="evidence" value="ECO:0007669"/>
    <property type="project" value="InterPro"/>
</dbReference>
<dbReference type="GO" id="GO:0008270">
    <property type="term" value="F:zinc ion binding"/>
    <property type="evidence" value="ECO:0007669"/>
    <property type="project" value="UniProtKB-KW"/>
</dbReference>
<evidence type="ECO:0000256" key="1">
    <source>
        <dbReference type="ARBA" id="ARBA00022723"/>
    </source>
</evidence>
<evidence type="ECO:0000259" key="8">
    <source>
        <dbReference type="SMART" id="SM00661"/>
    </source>
</evidence>
<gene>
    <name evidence="9" type="ORF">SAMN05216218_101174</name>
</gene>
<keyword evidence="9" id="KW-0240">DNA-directed RNA polymerase</keyword>
<keyword evidence="2 5" id="KW-0862">Zinc</keyword>
<dbReference type="EMBL" id="FNBK01000001">
    <property type="protein sequence ID" value="SDE74804.1"/>
    <property type="molecule type" value="Genomic_DNA"/>
</dbReference>
<comment type="similarity">
    <text evidence="4">Belongs to the archaeal rpoM/eukaryotic RPA12/RPB9/RPC11 RNA polymerase family.</text>
</comment>
<dbReference type="InterPro" id="IPR012164">
    <property type="entry name" value="Rpa12/Rpb9/Rpc10/TFS"/>
</dbReference>
<evidence type="ECO:0000313" key="9">
    <source>
        <dbReference type="EMBL" id="SDE74804.1"/>
    </source>
</evidence>
<feature type="zinc finger region" description="C4-type" evidence="6">
    <location>
        <begin position="4"/>
        <end position="23"/>
    </location>
</feature>
<dbReference type="OrthoDB" id="72957at2157"/>
<dbReference type="RefSeq" id="WP_092686644.1">
    <property type="nucleotide sequence ID" value="NZ_FNBK01000001.1"/>
</dbReference>
<evidence type="ECO:0000313" key="10">
    <source>
        <dbReference type="Proteomes" id="UP000199076"/>
    </source>
</evidence>
<keyword evidence="6" id="KW-0863">Zinc-finger</keyword>
<protein>
    <submittedName>
        <fullName evidence="9">DNA-directed RNA polymerase, subunit M</fullName>
    </submittedName>
</protein>
<dbReference type="Proteomes" id="UP000199076">
    <property type="component" value="Unassembled WGS sequence"/>
</dbReference>
<feature type="domain" description="DNA-directed RNA polymerase II subunit RPB9-like zinc ribbon" evidence="8">
    <location>
        <begin position="2"/>
        <end position="52"/>
    </location>
</feature>
<evidence type="ECO:0000256" key="3">
    <source>
        <dbReference type="ARBA" id="ARBA00023163"/>
    </source>
</evidence>
<dbReference type="PROSITE" id="PS01030">
    <property type="entry name" value="RNA_POL_M_15KD"/>
    <property type="match status" value="1"/>
</dbReference>
<feature type="binding site" evidence="5">
    <location>
        <position position="71"/>
    </location>
    <ligand>
        <name>Zn(2+)</name>
        <dbReference type="ChEBI" id="CHEBI:29105"/>
        <label>2</label>
    </ligand>
</feature>
<keyword evidence="3 4" id="KW-0804">Transcription</keyword>
<evidence type="ECO:0000256" key="7">
    <source>
        <dbReference type="SAM" id="MobiDB-lite"/>
    </source>
</evidence>
<dbReference type="GO" id="GO:0000428">
    <property type="term" value="C:DNA-directed RNA polymerase complex"/>
    <property type="evidence" value="ECO:0007669"/>
    <property type="project" value="UniProtKB-KW"/>
</dbReference>
<dbReference type="InterPro" id="IPR001529">
    <property type="entry name" value="Zn_ribbon_RPB9"/>
</dbReference>
<feature type="binding site" evidence="5">
    <location>
        <position position="23"/>
    </location>
    <ligand>
        <name>Zn(2+)</name>
        <dbReference type="ChEBI" id="CHEBI:29105"/>
        <label>1</label>
    </ligand>
</feature>
<evidence type="ECO:0000256" key="2">
    <source>
        <dbReference type="ARBA" id="ARBA00022833"/>
    </source>
</evidence>
<organism evidence="9 10">
    <name type="scientific">Halorientalis regularis</name>
    <dbReference type="NCBI Taxonomy" id="660518"/>
    <lineage>
        <taxon>Archaea</taxon>
        <taxon>Methanobacteriati</taxon>
        <taxon>Methanobacteriota</taxon>
        <taxon>Stenosarchaea group</taxon>
        <taxon>Halobacteria</taxon>
        <taxon>Halobacteriales</taxon>
        <taxon>Haloarculaceae</taxon>
        <taxon>Halorientalis</taxon>
    </lineage>
</organism>
<dbReference type="Pfam" id="PF02150">
    <property type="entry name" value="Zn_ribbon_RPB9"/>
    <property type="match status" value="1"/>
</dbReference>
<feature type="binding site" evidence="5">
    <location>
        <position position="98"/>
    </location>
    <ligand>
        <name>Zn(2+)</name>
        <dbReference type="ChEBI" id="CHEBI:29105"/>
        <label>2</label>
    </ligand>
</feature>
<keyword evidence="10" id="KW-1185">Reference proteome</keyword>
<dbReference type="AlphaFoldDB" id="A0A1G7FFW8"/>
<name>A0A1G7FFW8_9EURY</name>
<reference evidence="10" key="1">
    <citation type="submission" date="2016-10" db="EMBL/GenBank/DDBJ databases">
        <authorList>
            <person name="Varghese N."/>
            <person name="Submissions S."/>
        </authorList>
    </citation>
    <scope>NUCLEOTIDE SEQUENCE [LARGE SCALE GENOMIC DNA]</scope>
    <source>
        <strain evidence="10">IBRC-M 10760</strain>
    </source>
</reference>